<dbReference type="OrthoDB" id="9815730at2"/>
<dbReference type="EMBL" id="PPSW01000007">
    <property type="protein sequence ID" value="TLX48037.1"/>
    <property type="molecule type" value="Genomic_DNA"/>
</dbReference>
<feature type="domain" description="Lcl C-terminal" evidence="1">
    <location>
        <begin position="337"/>
        <end position="458"/>
    </location>
</feature>
<name>A0A5R9Q6N5_9GAMM</name>
<reference evidence="2 3" key="1">
    <citation type="submission" date="2018-01" db="EMBL/GenBank/DDBJ databases">
        <title>Co-occurrence of chitin degradation, pigmentation and bioactivity in marine Pseudoalteromonas.</title>
        <authorList>
            <person name="Paulsen S."/>
            <person name="Gram L."/>
            <person name="Machado H."/>
        </authorList>
    </citation>
    <scope>NUCLEOTIDE SEQUENCE [LARGE SCALE GENOMIC DNA]</scope>
    <source>
        <strain evidence="2 3">S3663</strain>
    </source>
</reference>
<protein>
    <recommendedName>
        <fullName evidence="1">Lcl C-terminal domain-containing protein</fullName>
    </recommendedName>
</protein>
<organism evidence="2 3">
    <name type="scientific">Pseudoalteromonas phenolica</name>
    <dbReference type="NCBI Taxonomy" id="161398"/>
    <lineage>
        <taxon>Bacteria</taxon>
        <taxon>Pseudomonadati</taxon>
        <taxon>Pseudomonadota</taxon>
        <taxon>Gammaproteobacteria</taxon>
        <taxon>Alteromonadales</taxon>
        <taxon>Pseudoalteromonadaceae</taxon>
        <taxon>Pseudoalteromonas</taxon>
    </lineage>
</organism>
<dbReference type="PROSITE" id="PS51257">
    <property type="entry name" value="PROKAR_LIPOPROTEIN"/>
    <property type="match status" value="1"/>
</dbReference>
<evidence type="ECO:0000313" key="2">
    <source>
        <dbReference type="EMBL" id="TLX48037.1"/>
    </source>
</evidence>
<dbReference type="Proteomes" id="UP000309186">
    <property type="component" value="Unassembled WGS sequence"/>
</dbReference>
<gene>
    <name evidence="2" type="ORF">C1E24_04330</name>
</gene>
<dbReference type="InterPro" id="IPR011460">
    <property type="entry name" value="Lcl_C"/>
</dbReference>
<evidence type="ECO:0000259" key="1">
    <source>
        <dbReference type="Pfam" id="PF07603"/>
    </source>
</evidence>
<dbReference type="RefSeq" id="WP_138479079.1">
    <property type="nucleotide sequence ID" value="NZ_PPSW01000007.1"/>
</dbReference>
<comment type="caution">
    <text evidence="2">The sequence shown here is derived from an EMBL/GenBank/DDBJ whole genome shotgun (WGS) entry which is preliminary data.</text>
</comment>
<dbReference type="PANTHER" id="PTHR35812">
    <property type="entry name" value="LIPOPROTEIN"/>
    <property type="match status" value="1"/>
</dbReference>
<evidence type="ECO:0000313" key="3">
    <source>
        <dbReference type="Proteomes" id="UP000309186"/>
    </source>
</evidence>
<dbReference type="AlphaFoldDB" id="A0A5R9Q6N5"/>
<accession>A0A5R9Q6N5</accession>
<dbReference type="Pfam" id="PF07603">
    <property type="entry name" value="Lcl_C"/>
    <property type="match status" value="2"/>
</dbReference>
<sequence>MILLKTAPILVLLVLTVGCKYEPVAENKQTTANNTTSNSAGNSQNANTTAPLARIEIAKCDGECTCDEIVSPYNDTGVTFAGDYPDTNLPQCDLQSGFNQDCTTGRDTQANLLKVGAGDASFDYTKLDAQGQPLAADAEQWQCVLDNVTGLIWEVKSPEGSGLPQDSSFSYSWFDENLPDYSTADNGVCDDNCDTQSYLEKLNTKKLCGFDDWRLPNKIELQDLVHYGRSQPSIDADYFPNTKLGFYWTSNLDADDSNSAWSVGFSYGRVAGGVSSEPRMVRAVRGTPNLYAFSSSLSDTEITAVNRQQFASKQRCNEKISFTSPAERYLQDDQGNILDKQTGLIWKHCAAGLSGQDCEQGEAEFMDWQQAYQYVATLNDENPNSNWRLPSIKELQANNEFACEEPALNPFAFPNIPMGKVWSGTPHNKFEDSSYNYEYQNSIIFYSARTVKHFVHAVKSCAANTK</sequence>
<dbReference type="PANTHER" id="PTHR35812:SF1">
    <property type="entry name" value="LIPOPROTEIN"/>
    <property type="match status" value="1"/>
</dbReference>
<feature type="domain" description="Lcl C-terminal" evidence="1">
    <location>
        <begin position="142"/>
        <end position="285"/>
    </location>
</feature>
<proteinExistence type="predicted"/>